<evidence type="ECO:0000313" key="2">
    <source>
        <dbReference type="EMBL" id="AKK03624.1"/>
    </source>
</evidence>
<accession>A0A0G3GRA3</accession>
<dbReference type="AlphaFoldDB" id="A0A0G3GRA3"/>
<evidence type="ECO:0000256" key="1">
    <source>
        <dbReference type="SAM" id="Phobius"/>
    </source>
</evidence>
<organism evidence="2 3">
    <name type="scientific">Corynebacterium epidermidicanis</name>
    <dbReference type="NCBI Taxonomy" id="1050174"/>
    <lineage>
        <taxon>Bacteria</taxon>
        <taxon>Bacillati</taxon>
        <taxon>Actinomycetota</taxon>
        <taxon>Actinomycetes</taxon>
        <taxon>Mycobacteriales</taxon>
        <taxon>Corynebacteriaceae</taxon>
        <taxon>Corynebacterium</taxon>
    </lineage>
</organism>
<keyword evidence="3" id="KW-1185">Reference proteome</keyword>
<name>A0A0G3GRA3_9CORY</name>
<gene>
    <name evidence="2" type="ORF">CEPID_08890</name>
</gene>
<dbReference type="Proteomes" id="UP000035368">
    <property type="component" value="Chromosome"/>
</dbReference>
<dbReference type="PATRIC" id="fig|1050174.4.peg.1789"/>
<keyword evidence="1" id="KW-0472">Membrane</keyword>
<reference evidence="2 3" key="1">
    <citation type="submission" date="2015-05" db="EMBL/GenBank/DDBJ databases">
        <title>Complete genome sequence of Corynebacterium epidermidicanis DSM 45586, isolated from the skin of a dog suffering from pruritus.</title>
        <authorList>
            <person name="Ruckert C."/>
            <person name="Albersmeier A."/>
            <person name="Winkler A."/>
            <person name="Tauch A."/>
        </authorList>
    </citation>
    <scope>NUCLEOTIDE SEQUENCE [LARGE SCALE GENOMIC DNA]</scope>
    <source>
        <strain evidence="2 3">DSM 45586</strain>
    </source>
</reference>
<sequence>MQVLDDARVLTDFVEKEDGSARAVIGDEEWRFEREADCARASNAHVTYEARSAKPFKQSKEINTNVNLRDIDLINEQKTDWILDENDVKLGQFTGANHGVRRVSVELEPDAELEDSEKVFLAWVARIALEEKMVATNWILSISLLILSVFSLLVFLF</sequence>
<evidence type="ECO:0000313" key="3">
    <source>
        <dbReference type="Proteomes" id="UP000035368"/>
    </source>
</evidence>
<dbReference type="KEGG" id="cei:CEPID_08890"/>
<keyword evidence="1" id="KW-0812">Transmembrane</keyword>
<proteinExistence type="predicted"/>
<dbReference type="STRING" id="1050174.CEPID_08890"/>
<dbReference type="EMBL" id="CP011541">
    <property type="protein sequence ID" value="AKK03624.1"/>
    <property type="molecule type" value="Genomic_DNA"/>
</dbReference>
<keyword evidence="1" id="KW-1133">Transmembrane helix</keyword>
<protein>
    <submittedName>
        <fullName evidence="2">Uncharacterized protein</fullName>
    </submittedName>
</protein>
<feature type="transmembrane region" description="Helical" evidence="1">
    <location>
        <begin position="135"/>
        <end position="156"/>
    </location>
</feature>